<dbReference type="RefSeq" id="WP_160363274.1">
    <property type="nucleotide sequence ID" value="NZ_JACEIB010000003.1"/>
</dbReference>
<organism evidence="3 4">
    <name type="scientific">Sphingomonas chungangi</name>
    <dbReference type="NCBI Taxonomy" id="2683589"/>
    <lineage>
        <taxon>Bacteria</taxon>
        <taxon>Pseudomonadati</taxon>
        <taxon>Pseudomonadota</taxon>
        <taxon>Alphaproteobacteria</taxon>
        <taxon>Sphingomonadales</taxon>
        <taxon>Sphingomonadaceae</taxon>
        <taxon>Sphingomonas</taxon>
    </lineage>
</organism>
<dbReference type="InterPro" id="IPR041649">
    <property type="entry name" value="NepR"/>
</dbReference>
<reference evidence="3 4" key="1">
    <citation type="submission" date="2020-07" db="EMBL/GenBank/DDBJ databases">
        <authorList>
            <person name="Sun Q."/>
        </authorList>
    </citation>
    <scope>NUCLEOTIDE SEQUENCE [LARGE SCALE GENOMIC DNA]</scope>
    <source>
        <strain evidence="3 4">CGMCC 1.13654</strain>
    </source>
</reference>
<gene>
    <name evidence="3" type="ORF">HZF05_04940</name>
</gene>
<comment type="caution">
    <text evidence="3">The sequence shown here is derived from an EMBL/GenBank/DDBJ whole genome shotgun (WGS) entry which is preliminary data.</text>
</comment>
<dbReference type="Proteomes" id="UP000570166">
    <property type="component" value="Unassembled WGS sequence"/>
</dbReference>
<feature type="region of interest" description="Disordered" evidence="1">
    <location>
        <begin position="1"/>
        <end position="27"/>
    </location>
</feature>
<keyword evidence="4" id="KW-1185">Reference proteome</keyword>
<evidence type="ECO:0000259" key="2">
    <source>
        <dbReference type="Pfam" id="PF18557"/>
    </source>
</evidence>
<protein>
    <recommendedName>
        <fullName evidence="2">Anti-sigma factor NepR domain-containing protein</fullName>
    </recommendedName>
</protein>
<proteinExistence type="predicted"/>
<feature type="domain" description="Anti-sigma factor NepR" evidence="2">
    <location>
        <begin position="26"/>
        <end position="56"/>
    </location>
</feature>
<accession>A0A838L7A5</accession>
<evidence type="ECO:0000313" key="4">
    <source>
        <dbReference type="Proteomes" id="UP000570166"/>
    </source>
</evidence>
<sequence length="56" mass="5803">MSDGNKSKRGAKGSAGSGGDGKASDRDVGHALRSVYSKTVSEEIPTELLDLLGKLR</sequence>
<evidence type="ECO:0000256" key="1">
    <source>
        <dbReference type="SAM" id="MobiDB-lite"/>
    </source>
</evidence>
<dbReference type="AlphaFoldDB" id="A0A838L7A5"/>
<dbReference type="Pfam" id="PF18557">
    <property type="entry name" value="NepR"/>
    <property type="match status" value="1"/>
</dbReference>
<name>A0A838L7A5_9SPHN</name>
<dbReference type="EMBL" id="JACEIB010000003">
    <property type="protein sequence ID" value="MBA2933438.1"/>
    <property type="molecule type" value="Genomic_DNA"/>
</dbReference>
<evidence type="ECO:0000313" key="3">
    <source>
        <dbReference type="EMBL" id="MBA2933438.1"/>
    </source>
</evidence>